<dbReference type="GeneID" id="18563038"/>
<evidence type="ECO:0000313" key="2">
    <source>
        <dbReference type="Proteomes" id="UP000011829"/>
    </source>
</evidence>
<protein>
    <submittedName>
        <fullName evidence="1">Uncharacterized protein</fullName>
    </submittedName>
</protein>
<dbReference type="OrthoDB" id="23678at10239"/>
<organism evidence="1 2">
    <name type="scientific">Cronobacter phage CR9</name>
    <dbReference type="NCBI Taxonomy" id="1162290"/>
    <lineage>
        <taxon>Viruses</taxon>
        <taxon>Duplodnaviria</taxon>
        <taxon>Heunggongvirae</taxon>
        <taxon>Uroviricota</taxon>
        <taxon>Caudoviricetes</taxon>
        <taxon>Vequintavirinae</taxon>
        <taxon>Certrevirus</taxon>
        <taxon>Certrevirus CR9</taxon>
    </lineage>
</organism>
<proteinExistence type="predicted"/>
<dbReference type="EMBL" id="JQ691611">
    <property type="protein sequence ID" value="AFH21080.1"/>
    <property type="molecule type" value="Genomic_DNA"/>
</dbReference>
<name>M1F3N6_9CAUD</name>
<keyword evidence="2" id="KW-1185">Reference proteome</keyword>
<sequence length="110" mass="12974">MKVQGALWKQFYNDEEYWKGYYHDDTVVTFDGVEQEDYDNPADDAVVKIESGYVYKEGDEYHSRDVTLVTFFRRWKKIQTTTVIVVTVDKDYAESVRDEIDRLDGVKAVK</sequence>
<dbReference type="Proteomes" id="UP000011829">
    <property type="component" value="Segment"/>
</dbReference>
<reference evidence="1 2" key="1">
    <citation type="submission" date="2012-02" db="EMBL/GenBank/DDBJ databases">
        <title>Complete Genome Sequence of Cronobacter sakazakii Bacteriophage CR9.</title>
        <authorList>
            <person name="Shin H."/>
            <person name="Lee J.-H."/>
            <person name="Kim Y."/>
            <person name="Ryu S."/>
        </authorList>
    </citation>
    <scope>NUCLEOTIDE SEQUENCE [LARGE SCALE GENOMIC DNA]</scope>
</reference>
<dbReference type="RefSeq" id="YP_009015158.1">
    <property type="nucleotide sequence ID" value="NC_023717.1"/>
</dbReference>
<dbReference type="KEGG" id="vg:18563038"/>
<evidence type="ECO:0000313" key="1">
    <source>
        <dbReference type="EMBL" id="AFH21080.1"/>
    </source>
</evidence>
<gene>
    <name evidence="1" type="ORF">CR9_196</name>
</gene>
<accession>M1F3N6</accession>